<dbReference type="GO" id="GO:0032366">
    <property type="term" value="P:intracellular sterol transport"/>
    <property type="evidence" value="ECO:0007669"/>
    <property type="project" value="InterPro"/>
</dbReference>
<dbReference type="Proteomes" id="UP000076738">
    <property type="component" value="Unassembled WGS sequence"/>
</dbReference>
<evidence type="ECO:0000256" key="5">
    <source>
        <dbReference type="ARBA" id="ARBA00022448"/>
    </source>
</evidence>
<protein>
    <recommendedName>
        <fullName evidence="4">Phosphatidylglycerol/phosphatidylinositol transfer protein</fullName>
    </recommendedName>
</protein>
<keyword evidence="7" id="KW-0445">Lipid transport</keyword>
<reference evidence="10 11" key="1">
    <citation type="journal article" date="2016" name="Mol. Biol. Evol.">
        <title>Comparative Genomics of Early-Diverging Mushroom-Forming Fungi Provides Insights into the Origins of Lignocellulose Decay Capabilities.</title>
        <authorList>
            <person name="Nagy L.G."/>
            <person name="Riley R."/>
            <person name="Tritt A."/>
            <person name="Adam C."/>
            <person name="Daum C."/>
            <person name="Floudas D."/>
            <person name="Sun H."/>
            <person name="Yadav J.S."/>
            <person name="Pangilinan J."/>
            <person name="Larsson K.H."/>
            <person name="Matsuura K."/>
            <person name="Barry K."/>
            <person name="Labutti K."/>
            <person name="Kuo R."/>
            <person name="Ohm R.A."/>
            <person name="Bhattacharya S.S."/>
            <person name="Shirouzu T."/>
            <person name="Yoshinaga Y."/>
            <person name="Martin F.M."/>
            <person name="Grigoriev I.V."/>
            <person name="Hibbett D.S."/>
        </authorList>
    </citation>
    <scope>NUCLEOTIDE SEQUENCE [LARGE SCALE GENOMIC DNA]</scope>
    <source>
        <strain evidence="10 11">TUFC12733</strain>
    </source>
</reference>
<comment type="subunit">
    <text evidence="3">Monomer.</text>
</comment>
<keyword evidence="11" id="KW-1185">Reference proteome</keyword>
<evidence type="ECO:0000256" key="7">
    <source>
        <dbReference type="ARBA" id="ARBA00023055"/>
    </source>
</evidence>
<comment type="function">
    <text evidence="1">Catalyzes the intermembrane transfer of phosphatidylglycerol and phosphatidylinositol.</text>
</comment>
<dbReference type="Pfam" id="PF02221">
    <property type="entry name" value="E1_DerP2_DerF2"/>
    <property type="match status" value="1"/>
</dbReference>
<dbReference type="Gene3D" id="2.70.220.10">
    <property type="entry name" value="Ganglioside GM2 activator"/>
    <property type="match status" value="1"/>
</dbReference>
<keyword evidence="5" id="KW-0813">Transport</keyword>
<dbReference type="SMART" id="SM00737">
    <property type="entry name" value="ML"/>
    <property type="match status" value="1"/>
</dbReference>
<dbReference type="InterPro" id="IPR033917">
    <property type="entry name" value="ML_PG-PI_TP"/>
</dbReference>
<proteinExistence type="inferred from homology"/>
<evidence type="ECO:0000256" key="8">
    <source>
        <dbReference type="SAM" id="SignalP"/>
    </source>
</evidence>
<dbReference type="InterPro" id="IPR039670">
    <property type="entry name" value="NPC2-like"/>
</dbReference>
<evidence type="ECO:0000256" key="6">
    <source>
        <dbReference type="ARBA" id="ARBA00022729"/>
    </source>
</evidence>
<dbReference type="PANTHER" id="PTHR11306">
    <property type="entry name" value="NIEMANN PICK TYPE C2 PROTEIN NPC2-RELATED"/>
    <property type="match status" value="1"/>
</dbReference>
<evidence type="ECO:0000256" key="2">
    <source>
        <dbReference type="ARBA" id="ARBA00006370"/>
    </source>
</evidence>
<feature type="domain" description="MD-2-related lipid-recognition" evidence="9">
    <location>
        <begin position="40"/>
        <end position="162"/>
    </location>
</feature>
<evidence type="ECO:0000313" key="10">
    <source>
        <dbReference type="EMBL" id="KZO98984.1"/>
    </source>
</evidence>
<dbReference type="SUPFAM" id="SSF81296">
    <property type="entry name" value="E set domains"/>
    <property type="match status" value="1"/>
</dbReference>
<evidence type="ECO:0000256" key="3">
    <source>
        <dbReference type="ARBA" id="ARBA00011245"/>
    </source>
</evidence>
<dbReference type="OrthoDB" id="6409159at2759"/>
<feature type="signal peptide" evidence="8">
    <location>
        <begin position="1"/>
        <end position="17"/>
    </location>
</feature>
<dbReference type="AlphaFoldDB" id="A0A167PNM4"/>
<dbReference type="GO" id="GO:0032934">
    <property type="term" value="F:sterol binding"/>
    <property type="evidence" value="ECO:0007669"/>
    <property type="project" value="InterPro"/>
</dbReference>
<feature type="chain" id="PRO_5007891233" description="Phosphatidylglycerol/phosphatidylinositol transfer protein" evidence="8">
    <location>
        <begin position="18"/>
        <end position="169"/>
    </location>
</feature>
<sequence length="169" mass="18647">MLARYLLALSAAAAAVAWSPLQLIMNQQPEEASVPATWSWQDCGDDDFAVKVTSLEVSPDPPQPGTPLILHGTGQVKTLIEEGAYANVLVKAGYVIILKKKFDLCEEALNNNFTVQCPIDEGFYEITQAVDLPKEIPKFKYAIQIRGFTADEDDMTCLDITIDFKQPKP</sequence>
<organism evidence="10 11">
    <name type="scientific">Calocera viscosa (strain TUFC12733)</name>
    <dbReference type="NCBI Taxonomy" id="1330018"/>
    <lineage>
        <taxon>Eukaryota</taxon>
        <taxon>Fungi</taxon>
        <taxon>Dikarya</taxon>
        <taxon>Basidiomycota</taxon>
        <taxon>Agaricomycotina</taxon>
        <taxon>Dacrymycetes</taxon>
        <taxon>Dacrymycetales</taxon>
        <taxon>Dacrymycetaceae</taxon>
        <taxon>Calocera</taxon>
    </lineage>
</organism>
<dbReference type="InterPro" id="IPR036846">
    <property type="entry name" value="GM2-AP_sf"/>
</dbReference>
<dbReference type="CDD" id="cd00917">
    <property type="entry name" value="PG-PI_TP"/>
    <property type="match status" value="1"/>
</dbReference>
<dbReference type="InterPro" id="IPR003172">
    <property type="entry name" value="ML_dom"/>
</dbReference>
<name>A0A167PNM4_CALVF</name>
<evidence type="ECO:0000313" key="11">
    <source>
        <dbReference type="Proteomes" id="UP000076738"/>
    </source>
</evidence>
<dbReference type="PANTHER" id="PTHR11306:SF0">
    <property type="entry name" value="PHOSPHATIDYLGLYCEROL_PHOSPHATIDYLINOSITOL TRANSFER PROTEIN"/>
    <property type="match status" value="1"/>
</dbReference>
<dbReference type="InterPro" id="IPR014756">
    <property type="entry name" value="Ig_E-set"/>
</dbReference>
<evidence type="ECO:0000256" key="1">
    <source>
        <dbReference type="ARBA" id="ARBA00002053"/>
    </source>
</evidence>
<evidence type="ECO:0000259" key="9">
    <source>
        <dbReference type="SMART" id="SM00737"/>
    </source>
</evidence>
<keyword evidence="6 8" id="KW-0732">Signal</keyword>
<accession>A0A167PNM4</accession>
<gene>
    <name evidence="10" type="ORF">CALVIDRAFT_561906</name>
</gene>
<comment type="similarity">
    <text evidence="2">Belongs to the NPC2 family.</text>
</comment>
<evidence type="ECO:0000256" key="4">
    <source>
        <dbReference type="ARBA" id="ARBA00016056"/>
    </source>
</evidence>
<dbReference type="EMBL" id="KV417274">
    <property type="protein sequence ID" value="KZO98984.1"/>
    <property type="molecule type" value="Genomic_DNA"/>
</dbReference>